<sequence length="148" mass="16877">MSKKCVGKIIELFISIKESSTRINKPTIELDLAGVVGDKFYDKDNIRSILITSTDSYNLIKEYEIEMPYGYLGENILMDYNPYALSMGSRFQIGTVVLEISQNCTICNHLSVLDKRIPKLLKNDRGIFAKVIKPGRISKNDDLYMLEE</sequence>
<dbReference type="OrthoDB" id="9784492at2"/>
<evidence type="ECO:0000259" key="1">
    <source>
        <dbReference type="PROSITE" id="PS51340"/>
    </source>
</evidence>
<dbReference type="PROSITE" id="PS51340">
    <property type="entry name" value="MOSC"/>
    <property type="match status" value="1"/>
</dbReference>
<evidence type="ECO:0000313" key="3">
    <source>
        <dbReference type="Proteomes" id="UP000309561"/>
    </source>
</evidence>
<dbReference type="Gene3D" id="2.40.33.20">
    <property type="entry name" value="PK beta-barrel domain-like"/>
    <property type="match status" value="1"/>
</dbReference>
<dbReference type="SUPFAM" id="SSF50800">
    <property type="entry name" value="PK beta-barrel domain-like"/>
    <property type="match status" value="1"/>
</dbReference>
<dbReference type="GO" id="GO:0003824">
    <property type="term" value="F:catalytic activity"/>
    <property type="evidence" value="ECO:0007669"/>
    <property type="project" value="InterPro"/>
</dbReference>
<dbReference type="GO" id="GO:0030151">
    <property type="term" value="F:molybdenum ion binding"/>
    <property type="evidence" value="ECO:0007669"/>
    <property type="project" value="InterPro"/>
</dbReference>
<feature type="domain" description="MOSC" evidence="1">
    <location>
        <begin position="21"/>
        <end position="146"/>
    </location>
</feature>
<dbReference type="GO" id="GO:0030170">
    <property type="term" value="F:pyridoxal phosphate binding"/>
    <property type="evidence" value="ECO:0007669"/>
    <property type="project" value="InterPro"/>
</dbReference>
<dbReference type="InterPro" id="IPR005302">
    <property type="entry name" value="MoCF_Sase_C"/>
</dbReference>
<dbReference type="AlphaFoldDB" id="A0A4U2Z972"/>
<dbReference type="InterPro" id="IPR011037">
    <property type="entry name" value="Pyrv_Knase-like_insert_dom_sf"/>
</dbReference>
<reference evidence="2 3" key="1">
    <citation type="submission" date="2019-04" db="EMBL/GenBank/DDBJ databases">
        <title>Sulfurimonas crateris sp. nov. a facultative anaerobic sulfur-oxidizing chemolithautotrophic bacterium isolated from a terrestrial mud vulcano.</title>
        <authorList>
            <person name="Ratnikova N.M."/>
            <person name="Slobodkin A.I."/>
            <person name="Merkel A.Y."/>
            <person name="Novikov A."/>
            <person name="Bonch-Osmolovskaya E.A."/>
            <person name="Slobodkina G.B."/>
        </authorList>
    </citation>
    <scope>NUCLEOTIDE SEQUENCE [LARGE SCALE GENOMIC DNA]</scope>
    <source>
        <strain evidence="2 3">SN118</strain>
    </source>
</reference>
<dbReference type="Proteomes" id="UP000309561">
    <property type="component" value="Unassembled WGS sequence"/>
</dbReference>
<protein>
    <submittedName>
        <fullName evidence="2">MOSC domain-containing protein</fullName>
    </submittedName>
</protein>
<dbReference type="RefSeq" id="WP_137011038.1">
    <property type="nucleotide sequence ID" value="NZ_SZPX01000001.1"/>
</dbReference>
<accession>A0A4U2Z972</accession>
<evidence type="ECO:0000313" key="2">
    <source>
        <dbReference type="EMBL" id="TKI70819.1"/>
    </source>
</evidence>
<keyword evidence="3" id="KW-1185">Reference proteome</keyword>
<organism evidence="2 3">
    <name type="scientific">Sulfurimonas crateris</name>
    <dbReference type="NCBI Taxonomy" id="2574727"/>
    <lineage>
        <taxon>Bacteria</taxon>
        <taxon>Pseudomonadati</taxon>
        <taxon>Campylobacterota</taxon>
        <taxon>Epsilonproteobacteria</taxon>
        <taxon>Campylobacterales</taxon>
        <taxon>Sulfurimonadaceae</taxon>
        <taxon>Sulfurimonas</taxon>
    </lineage>
</organism>
<proteinExistence type="predicted"/>
<gene>
    <name evidence="2" type="ORF">FCU45_00040</name>
</gene>
<name>A0A4U2Z972_9BACT</name>
<dbReference type="Pfam" id="PF03473">
    <property type="entry name" value="MOSC"/>
    <property type="match status" value="1"/>
</dbReference>
<comment type="caution">
    <text evidence="2">The sequence shown here is derived from an EMBL/GenBank/DDBJ whole genome shotgun (WGS) entry which is preliminary data.</text>
</comment>
<dbReference type="EMBL" id="SZPX01000001">
    <property type="protein sequence ID" value="TKI70819.1"/>
    <property type="molecule type" value="Genomic_DNA"/>
</dbReference>